<reference evidence="6" key="1">
    <citation type="submission" date="2025-08" db="UniProtKB">
        <authorList>
            <consortium name="RefSeq"/>
        </authorList>
    </citation>
    <scope>IDENTIFICATION</scope>
</reference>
<dbReference type="InterPro" id="IPR058922">
    <property type="entry name" value="WHD_DRP"/>
</dbReference>
<keyword evidence="2" id="KW-0611">Plant defense</keyword>
<organism evidence="5 6">
    <name type="scientific">Elaeis guineensis var. tenera</name>
    <name type="common">Oil palm</name>
    <dbReference type="NCBI Taxonomy" id="51953"/>
    <lineage>
        <taxon>Eukaryota</taxon>
        <taxon>Viridiplantae</taxon>
        <taxon>Streptophyta</taxon>
        <taxon>Embryophyta</taxon>
        <taxon>Tracheophyta</taxon>
        <taxon>Spermatophyta</taxon>
        <taxon>Magnoliopsida</taxon>
        <taxon>Liliopsida</taxon>
        <taxon>Arecaceae</taxon>
        <taxon>Arecoideae</taxon>
        <taxon>Cocoseae</taxon>
        <taxon>Elaeidinae</taxon>
        <taxon>Elaeis</taxon>
    </lineage>
</organism>
<dbReference type="SUPFAM" id="SSF52058">
    <property type="entry name" value="L domain-like"/>
    <property type="match status" value="1"/>
</dbReference>
<dbReference type="Pfam" id="PF23598">
    <property type="entry name" value="LRR_14"/>
    <property type="match status" value="1"/>
</dbReference>
<evidence type="ECO:0000313" key="5">
    <source>
        <dbReference type="Proteomes" id="UP000504607"/>
    </source>
</evidence>
<dbReference type="InterPro" id="IPR044974">
    <property type="entry name" value="Disease_R_plants"/>
</dbReference>
<evidence type="ECO:0000259" key="4">
    <source>
        <dbReference type="Pfam" id="PF23598"/>
    </source>
</evidence>
<dbReference type="FunFam" id="1.10.10.10:FF:000322">
    <property type="entry name" value="Probable disease resistance protein At1g63360"/>
    <property type="match status" value="1"/>
</dbReference>
<dbReference type="GO" id="GO:0009626">
    <property type="term" value="P:plant-type hypersensitive response"/>
    <property type="evidence" value="ECO:0007669"/>
    <property type="project" value="UniProtKB-ARBA"/>
</dbReference>
<protein>
    <submittedName>
        <fullName evidence="6">Disease resistance protein RPM1-like</fullName>
    </submittedName>
</protein>
<dbReference type="InParanoid" id="A0A6I9R6P7"/>
<evidence type="ECO:0000259" key="3">
    <source>
        <dbReference type="Pfam" id="PF23559"/>
    </source>
</evidence>
<dbReference type="Pfam" id="PF23559">
    <property type="entry name" value="WHD_DRP"/>
    <property type="match status" value="1"/>
</dbReference>
<gene>
    <name evidence="6" type="primary">LOC105042898</name>
</gene>
<dbReference type="AlphaFoldDB" id="A0A6I9R6P7"/>
<dbReference type="InterPro" id="IPR032675">
    <property type="entry name" value="LRR_dom_sf"/>
</dbReference>
<dbReference type="GO" id="GO:0002758">
    <property type="term" value="P:innate immune response-activating signaling pathway"/>
    <property type="evidence" value="ECO:0007669"/>
    <property type="project" value="UniProtKB-ARBA"/>
</dbReference>
<evidence type="ECO:0000256" key="1">
    <source>
        <dbReference type="ARBA" id="ARBA00022737"/>
    </source>
</evidence>
<evidence type="ECO:0000256" key="2">
    <source>
        <dbReference type="ARBA" id="ARBA00022821"/>
    </source>
</evidence>
<dbReference type="PANTHER" id="PTHR23155:SF931">
    <property type="entry name" value="OS01G0547000 PROTEIN"/>
    <property type="match status" value="1"/>
</dbReference>
<dbReference type="OrthoDB" id="598235at2759"/>
<dbReference type="RefSeq" id="XP_010918560.2">
    <property type="nucleotide sequence ID" value="XM_010920258.2"/>
</dbReference>
<name>A0A6I9R6P7_ELAGV</name>
<dbReference type="InterPro" id="IPR055414">
    <property type="entry name" value="LRR_R13L4/SHOC2-like"/>
</dbReference>
<feature type="domain" description="Disease resistance protein winged helix" evidence="3">
    <location>
        <begin position="32"/>
        <end position="95"/>
    </location>
</feature>
<dbReference type="Proteomes" id="UP000504607">
    <property type="component" value="Chromosome 4"/>
</dbReference>
<proteinExistence type="predicted"/>
<feature type="domain" description="Disease resistance R13L4/SHOC-2-like LRR" evidence="4">
    <location>
        <begin position="140"/>
        <end position="468"/>
    </location>
</feature>
<dbReference type="PANTHER" id="PTHR23155">
    <property type="entry name" value="DISEASE RESISTANCE PROTEIN RP"/>
    <property type="match status" value="1"/>
</dbReference>
<keyword evidence="1" id="KW-0677">Repeat</keyword>
<sequence length="517" mass="59588">MVKKYINRPIACKLSFRDLPYRLRICFLYCSIFPEDYLIKRKRLIRLWAAEGFVKEEEAEENLNELIRRCMLQVVKRNHFGRPKLCRMHDILRELSWRISKEEYFGMIYNDEEAEWIEARRLSVQKGIKDLDPHRGMSNVRSFLVFDMTSFPLKSWISRSTSFRLLRVLDLEGSVPIDTVPNEVAMLFNLRYLGLRRTLVKELPRSLGRLRNLQTLDLYDSKIEKLPHGITQLKNLRHLFVESIRDPVFAQLASDPGVKAPKGIWNLKNLRALQSVEADEDMVRHLGNLTQLRTLRITRVRGMHSVELCSSISKMSHLVSLDIVASNEGEALQLGTLKPPSCLYQKLDLRGQLEHGVLPQWFCYTSLAGLRHLGLSWTRLREDPLPCLHELPNLAVLGMYKAYDGQELCFHAGGFPKLKFLMLGGSNQLDSIGMEEGALPSLSELCLLRCGGMKLLPQGIEHLTSLQVLYLMEMPIEFIERMRGGNGNIEERQKVQHIPLIKHVFPSGDKWISETLS</sequence>
<keyword evidence="5" id="KW-1185">Reference proteome</keyword>
<dbReference type="Gene3D" id="1.10.10.10">
    <property type="entry name" value="Winged helix-like DNA-binding domain superfamily/Winged helix DNA-binding domain"/>
    <property type="match status" value="1"/>
</dbReference>
<evidence type="ECO:0000313" key="6">
    <source>
        <dbReference type="RefSeq" id="XP_010918560.2"/>
    </source>
</evidence>
<accession>A0A6I9R6P7</accession>
<dbReference type="Gene3D" id="3.80.10.10">
    <property type="entry name" value="Ribonuclease Inhibitor"/>
    <property type="match status" value="1"/>
</dbReference>
<dbReference type="InterPro" id="IPR036388">
    <property type="entry name" value="WH-like_DNA-bd_sf"/>
</dbReference>
<dbReference type="GO" id="GO:0042742">
    <property type="term" value="P:defense response to bacterium"/>
    <property type="evidence" value="ECO:0007669"/>
    <property type="project" value="UniProtKB-ARBA"/>
</dbReference>